<gene>
    <name evidence="1" type="ORF">Q604_UNBC05149G0001</name>
</gene>
<accession>W1YEK8</accession>
<comment type="caution">
    <text evidence="1">The sequence shown here is derived from an EMBL/GenBank/DDBJ whole genome shotgun (WGS) entry which is preliminary data.</text>
</comment>
<dbReference type="AlphaFoldDB" id="W1YEK8"/>
<dbReference type="EMBL" id="AZMM01005149">
    <property type="protein sequence ID" value="ETJ40927.1"/>
    <property type="molecule type" value="Genomic_DNA"/>
</dbReference>
<keyword evidence="1" id="KW-0436">Ligase</keyword>
<feature type="non-terminal residue" evidence="1">
    <location>
        <position position="81"/>
    </location>
</feature>
<dbReference type="GO" id="GO:0016874">
    <property type="term" value="F:ligase activity"/>
    <property type="evidence" value="ECO:0007669"/>
    <property type="project" value="UniProtKB-KW"/>
</dbReference>
<evidence type="ECO:0000313" key="1">
    <source>
        <dbReference type="EMBL" id="ETJ40927.1"/>
    </source>
</evidence>
<feature type="non-terminal residue" evidence="1">
    <location>
        <position position="1"/>
    </location>
</feature>
<organism evidence="1">
    <name type="scientific">human gut metagenome</name>
    <dbReference type="NCBI Taxonomy" id="408170"/>
    <lineage>
        <taxon>unclassified sequences</taxon>
        <taxon>metagenomes</taxon>
        <taxon>organismal metagenomes</taxon>
    </lineage>
</organism>
<proteinExistence type="predicted"/>
<reference evidence="1" key="1">
    <citation type="submission" date="2013-12" db="EMBL/GenBank/DDBJ databases">
        <title>A Varibaculum cambriense genome reconstructed from a premature infant gut community with otherwise low bacterial novelty that shifts toward anaerobic metabolism during the third week of life.</title>
        <authorList>
            <person name="Brown C.T."/>
            <person name="Sharon I."/>
            <person name="Thomas B.C."/>
            <person name="Castelle C.J."/>
            <person name="Morowitz M.J."/>
            <person name="Banfield J.F."/>
        </authorList>
    </citation>
    <scope>NUCLEOTIDE SEQUENCE</scope>
</reference>
<protein>
    <submittedName>
        <fullName evidence="1">Lipid A-core:surface polymer ligase WaaL</fullName>
    </submittedName>
</protein>
<sequence length="81" mass="8617">DVISYATKNNSQSSVGARFAMVNAGIKGSPDGFNWQSLEQRAEKIKALSAENNMTIIISGNVKIAARVPVIITAAKLKAKL</sequence>
<name>W1YEK8_9ZZZZ</name>